<dbReference type="AlphaFoldDB" id="A0A8H4AXK7"/>
<gene>
    <name evidence="1" type="ORF">F8M41_004684</name>
</gene>
<dbReference type="OrthoDB" id="2441147at2759"/>
<evidence type="ECO:0000313" key="2">
    <source>
        <dbReference type="Proteomes" id="UP000439903"/>
    </source>
</evidence>
<comment type="caution">
    <text evidence="1">The sequence shown here is derived from an EMBL/GenBank/DDBJ whole genome shotgun (WGS) entry which is preliminary data.</text>
</comment>
<reference evidence="1 2" key="1">
    <citation type="journal article" date="2019" name="Environ. Microbiol.">
        <title>At the nexus of three kingdoms: the genome of the mycorrhizal fungus Gigaspora margarita provides insights into plant, endobacterial and fungal interactions.</title>
        <authorList>
            <person name="Venice F."/>
            <person name="Ghignone S."/>
            <person name="Salvioli di Fossalunga A."/>
            <person name="Amselem J."/>
            <person name="Novero M."/>
            <person name="Xianan X."/>
            <person name="Sedzielewska Toro K."/>
            <person name="Morin E."/>
            <person name="Lipzen A."/>
            <person name="Grigoriev I.V."/>
            <person name="Henrissat B."/>
            <person name="Martin F.M."/>
            <person name="Bonfante P."/>
        </authorList>
    </citation>
    <scope>NUCLEOTIDE SEQUENCE [LARGE SCALE GENOMIC DNA]</scope>
    <source>
        <strain evidence="1 2">BEG34</strain>
    </source>
</reference>
<proteinExistence type="predicted"/>
<evidence type="ECO:0000313" key="1">
    <source>
        <dbReference type="EMBL" id="KAF0542324.1"/>
    </source>
</evidence>
<name>A0A8H4AXK7_GIGMA</name>
<protein>
    <submittedName>
        <fullName evidence="1">Uncharacterized protein</fullName>
    </submittedName>
</protein>
<keyword evidence="2" id="KW-1185">Reference proteome</keyword>
<sequence length="103" mass="11606">MDYVNNKGFSDVVNYSCNENKPRHCGVCSQIGHNTHTYNLDSSSNRINYLGLEGQNYENEIRSPLPLPIANKNIDKDLANNKSHRCGTCEQVGHNAHTCDIKR</sequence>
<dbReference type="Proteomes" id="UP000439903">
    <property type="component" value="Unassembled WGS sequence"/>
</dbReference>
<accession>A0A8H4AXK7</accession>
<organism evidence="1 2">
    <name type="scientific">Gigaspora margarita</name>
    <dbReference type="NCBI Taxonomy" id="4874"/>
    <lineage>
        <taxon>Eukaryota</taxon>
        <taxon>Fungi</taxon>
        <taxon>Fungi incertae sedis</taxon>
        <taxon>Mucoromycota</taxon>
        <taxon>Glomeromycotina</taxon>
        <taxon>Glomeromycetes</taxon>
        <taxon>Diversisporales</taxon>
        <taxon>Gigasporaceae</taxon>
        <taxon>Gigaspora</taxon>
    </lineage>
</organism>
<dbReference type="EMBL" id="WTPW01000144">
    <property type="protein sequence ID" value="KAF0542324.1"/>
    <property type="molecule type" value="Genomic_DNA"/>
</dbReference>